<evidence type="ECO:0000313" key="7">
    <source>
        <dbReference type="EMBL" id="KAJ5439995.1"/>
    </source>
</evidence>
<comment type="caution">
    <text evidence="7">The sequence shown here is derived from an EMBL/GenBank/DDBJ whole genome shotgun (WGS) entry which is preliminary data.</text>
</comment>
<dbReference type="PANTHER" id="PTHR28165">
    <property type="entry name" value="NON-CLASSICAL EXPORT PROTEIN 2-RELATED"/>
    <property type="match status" value="1"/>
</dbReference>
<reference evidence="7" key="1">
    <citation type="submission" date="2022-12" db="EMBL/GenBank/DDBJ databases">
        <authorList>
            <person name="Petersen C."/>
        </authorList>
    </citation>
    <scope>NUCLEOTIDE SEQUENCE</scope>
    <source>
        <strain evidence="7">IBT 16125</strain>
    </source>
</reference>
<keyword evidence="8" id="KW-1185">Reference proteome</keyword>
<feature type="transmembrane region" description="Helical" evidence="5">
    <location>
        <begin position="12"/>
        <end position="33"/>
    </location>
</feature>
<evidence type="ECO:0000259" key="6">
    <source>
        <dbReference type="Pfam" id="PF01284"/>
    </source>
</evidence>
<feature type="domain" description="MARVEL" evidence="6">
    <location>
        <begin position="7"/>
        <end position="144"/>
    </location>
</feature>
<dbReference type="GO" id="GO:0032126">
    <property type="term" value="C:eisosome"/>
    <property type="evidence" value="ECO:0007669"/>
    <property type="project" value="TreeGrafter"/>
</dbReference>
<proteinExistence type="predicted"/>
<dbReference type="InterPro" id="IPR052649">
    <property type="entry name" value="NCE102-like"/>
</dbReference>
<evidence type="ECO:0000256" key="3">
    <source>
        <dbReference type="ARBA" id="ARBA00022989"/>
    </source>
</evidence>
<sequence>MGLRGVQLGLRAWEFLWTLLIMALVGNIIASAFSGNPATINYAMFCSAFSMFSLIYLVPASFNSDWAFHPIIMVVVDALNCVFFFAAAIALAAKLTVHSCHNQSYLLSNEITNGANNMTKRCRESQASTAFLWFAWAGYMASVIVSVFMARSSTSTLRGRSASRRRPNMAQV</sequence>
<accession>A0AAD6C143</accession>
<feature type="transmembrane region" description="Helical" evidence="5">
    <location>
        <begin position="39"/>
        <end position="59"/>
    </location>
</feature>
<evidence type="ECO:0000313" key="8">
    <source>
        <dbReference type="Proteomes" id="UP001213681"/>
    </source>
</evidence>
<dbReference type="EMBL" id="JAPVEA010000008">
    <property type="protein sequence ID" value="KAJ5439995.1"/>
    <property type="molecule type" value="Genomic_DNA"/>
</dbReference>
<feature type="transmembrane region" description="Helical" evidence="5">
    <location>
        <begin position="71"/>
        <end position="93"/>
    </location>
</feature>
<dbReference type="InterPro" id="IPR008253">
    <property type="entry name" value="Marvel"/>
</dbReference>
<dbReference type="GO" id="GO:0070941">
    <property type="term" value="P:eisosome assembly"/>
    <property type="evidence" value="ECO:0007669"/>
    <property type="project" value="TreeGrafter"/>
</dbReference>
<dbReference type="Pfam" id="PF01284">
    <property type="entry name" value="MARVEL"/>
    <property type="match status" value="1"/>
</dbReference>
<comment type="subcellular location">
    <subcellularLocation>
        <location evidence="1">Membrane</location>
        <topology evidence="1">Multi-pass membrane protein</topology>
    </subcellularLocation>
</comment>
<keyword evidence="3 5" id="KW-1133">Transmembrane helix</keyword>
<evidence type="ECO:0000256" key="2">
    <source>
        <dbReference type="ARBA" id="ARBA00022692"/>
    </source>
</evidence>
<evidence type="ECO:0000256" key="1">
    <source>
        <dbReference type="ARBA" id="ARBA00004141"/>
    </source>
</evidence>
<dbReference type="GO" id="GO:0005886">
    <property type="term" value="C:plasma membrane"/>
    <property type="evidence" value="ECO:0007669"/>
    <property type="project" value="TreeGrafter"/>
</dbReference>
<evidence type="ECO:0000256" key="5">
    <source>
        <dbReference type="SAM" id="Phobius"/>
    </source>
</evidence>
<protein>
    <recommendedName>
        <fullName evidence="6">MARVEL domain-containing protein</fullName>
    </recommendedName>
</protein>
<gene>
    <name evidence="7" type="ORF">N7458_010993</name>
</gene>
<reference evidence="7" key="2">
    <citation type="journal article" date="2023" name="IMA Fungus">
        <title>Comparative genomic study of the Penicillium genus elucidates a diverse pangenome and 15 lateral gene transfer events.</title>
        <authorList>
            <person name="Petersen C."/>
            <person name="Sorensen T."/>
            <person name="Nielsen M.R."/>
            <person name="Sondergaard T.E."/>
            <person name="Sorensen J.L."/>
            <person name="Fitzpatrick D.A."/>
            <person name="Frisvad J.C."/>
            <person name="Nielsen K.L."/>
        </authorList>
    </citation>
    <scope>NUCLEOTIDE SEQUENCE</scope>
    <source>
        <strain evidence="7">IBT 16125</strain>
    </source>
</reference>
<dbReference type="RefSeq" id="XP_056763224.1">
    <property type="nucleotide sequence ID" value="XM_056914375.1"/>
</dbReference>
<dbReference type="PANTHER" id="PTHR28165:SF1">
    <property type="entry name" value="NON-CLASSICAL EXPORT PROTEIN 2-RELATED"/>
    <property type="match status" value="1"/>
</dbReference>
<dbReference type="GO" id="GO:0072659">
    <property type="term" value="P:protein localization to plasma membrane"/>
    <property type="evidence" value="ECO:0007669"/>
    <property type="project" value="TreeGrafter"/>
</dbReference>
<dbReference type="Proteomes" id="UP001213681">
    <property type="component" value="Unassembled WGS sequence"/>
</dbReference>
<organism evidence="7 8">
    <name type="scientific">Penicillium daleae</name>
    <dbReference type="NCBI Taxonomy" id="63821"/>
    <lineage>
        <taxon>Eukaryota</taxon>
        <taxon>Fungi</taxon>
        <taxon>Dikarya</taxon>
        <taxon>Ascomycota</taxon>
        <taxon>Pezizomycotina</taxon>
        <taxon>Eurotiomycetes</taxon>
        <taxon>Eurotiomycetidae</taxon>
        <taxon>Eurotiales</taxon>
        <taxon>Aspergillaceae</taxon>
        <taxon>Penicillium</taxon>
    </lineage>
</organism>
<name>A0AAD6C143_9EURO</name>
<evidence type="ECO:0000256" key="4">
    <source>
        <dbReference type="ARBA" id="ARBA00023136"/>
    </source>
</evidence>
<dbReference type="AlphaFoldDB" id="A0AAD6C143"/>
<dbReference type="GeneID" id="81604618"/>
<feature type="transmembrane region" description="Helical" evidence="5">
    <location>
        <begin position="130"/>
        <end position="150"/>
    </location>
</feature>
<keyword evidence="2 5" id="KW-0812">Transmembrane</keyword>
<keyword evidence="4 5" id="KW-0472">Membrane</keyword>